<feature type="transmembrane region" description="Helical" evidence="1">
    <location>
        <begin position="17"/>
        <end position="37"/>
    </location>
</feature>
<keyword evidence="1" id="KW-0812">Transmembrane</keyword>
<evidence type="ECO:0000256" key="1">
    <source>
        <dbReference type="SAM" id="Phobius"/>
    </source>
</evidence>
<accession>A0AAV2ZGM1</accession>
<keyword evidence="1" id="KW-1133">Transmembrane helix</keyword>
<gene>
    <name evidence="2" type="ORF">GDO54_005511</name>
</gene>
<keyword evidence="3" id="KW-1185">Reference proteome</keyword>
<name>A0AAV2ZGM1_PYXAD</name>
<proteinExistence type="predicted"/>
<dbReference type="EMBL" id="DYDO01000013">
    <property type="protein sequence ID" value="DBA14561.1"/>
    <property type="molecule type" value="Genomic_DNA"/>
</dbReference>
<keyword evidence="1" id="KW-0472">Membrane</keyword>
<protein>
    <submittedName>
        <fullName evidence="2">Uncharacterized protein</fullName>
    </submittedName>
</protein>
<comment type="caution">
    <text evidence="2">The sequence shown here is derived from an EMBL/GenBank/DDBJ whole genome shotgun (WGS) entry which is preliminary data.</text>
</comment>
<evidence type="ECO:0000313" key="2">
    <source>
        <dbReference type="EMBL" id="DBA14561.1"/>
    </source>
</evidence>
<dbReference type="AlphaFoldDB" id="A0AAV2ZGM1"/>
<dbReference type="Proteomes" id="UP001181693">
    <property type="component" value="Unassembled WGS sequence"/>
</dbReference>
<reference evidence="2" key="1">
    <citation type="thesis" date="2020" institute="ProQuest LLC" country="789 East Eisenhower Parkway, Ann Arbor, MI, USA">
        <title>Comparative Genomics and Chromosome Evolution.</title>
        <authorList>
            <person name="Mudd A.B."/>
        </authorList>
    </citation>
    <scope>NUCLEOTIDE SEQUENCE</scope>
    <source>
        <strain evidence="2">1538</strain>
        <tissue evidence="2">Blood</tissue>
    </source>
</reference>
<sequence length="73" mass="8334">MCPLEKATKWSFVFPNAWSFIYCLAAICYKGIIGICLDSLSMKSTDFQLLFPCVTHVQCLYYHPKIKTIPTPP</sequence>
<organism evidence="2 3">
    <name type="scientific">Pyxicephalus adspersus</name>
    <name type="common">African bullfrog</name>
    <dbReference type="NCBI Taxonomy" id="30357"/>
    <lineage>
        <taxon>Eukaryota</taxon>
        <taxon>Metazoa</taxon>
        <taxon>Chordata</taxon>
        <taxon>Craniata</taxon>
        <taxon>Vertebrata</taxon>
        <taxon>Euteleostomi</taxon>
        <taxon>Amphibia</taxon>
        <taxon>Batrachia</taxon>
        <taxon>Anura</taxon>
        <taxon>Neobatrachia</taxon>
        <taxon>Ranoidea</taxon>
        <taxon>Pyxicephalidae</taxon>
        <taxon>Pyxicephalinae</taxon>
        <taxon>Pyxicephalus</taxon>
    </lineage>
</organism>
<evidence type="ECO:0000313" key="3">
    <source>
        <dbReference type="Proteomes" id="UP001181693"/>
    </source>
</evidence>